<keyword evidence="1" id="KW-0732">Signal</keyword>
<dbReference type="RefSeq" id="WP_345527250.1">
    <property type="nucleotide sequence ID" value="NZ_BAABKN010000015.1"/>
</dbReference>
<reference evidence="3" key="1">
    <citation type="journal article" date="2019" name="Int. J. Syst. Evol. Microbiol.">
        <title>The Global Catalogue of Microorganisms (GCM) 10K type strain sequencing project: providing services to taxonomists for standard genome sequencing and annotation.</title>
        <authorList>
            <consortium name="The Broad Institute Genomics Platform"/>
            <consortium name="The Broad Institute Genome Sequencing Center for Infectious Disease"/>
            <person name="Wu L."/>
            <person name="Ma J."/>
        </authorList>
    </citation>
    <scope>NUCLEOTIDE SEQUENCE [LARGE SCALE GENOMIC DNA]</scope>
    <source>
        <strain evidence="3">JCM 18532</strain>
    </source>
</reference>
<feature type="signal peptide" evidence="1">
    <location>
        <begin position="1"/>
        <end position="24"/>
    </location>
</feature>
<sequence length="185" mass="18872">MQLRRSARLLTAAGALLLAAPVLSSCGFNYATDRPYTPGAGTNDQDGDVDVLSAVVVSAEDGSGTLITTFSNNSEKDSATVTAIAGAGDDTALTIGDFDPIEIAPGAYVNLAGDDSPTADAPITVEGDFTTGQFMTLEFTFGDGTSTTLDVPSVADCYEYAGLDATAETGTPAEECVPEASEVEH</sequence>
<comment type="caution">
    <text evidence="2">The sequence shown here is derived from an EMBL/GenBank/DDBJ whole genome shotgun (WGS) entry which is preliminary data.</text>
</comment>
<evidence type="ECO:0000313" key="2">
    <source>
        <dbReference type="EMBL" id="GAA4740640.1"/>
    </source>
</evidence>
<keyword evidence="3" id="KW-1185">Reference proteome</keyword>
<evidence type="ECO:0008006" key="4">
    <source>
        <dbReference type="Google" id="ProtNLM"/>
    </source>
</evidence>
<evidence type="ECO:0000313" key="3">
    <source>
        <dbReference type="Proteomes" id="UP001499882"/>
    </source>
</evidence>
<feature type="chain" id="PRO_5046887403" description="Copper chaperone PCu(A)C" evidence="1">
    <location>
        <begin position="25"/>
        <end position="185"/>
    </location>
</feature>
<evidence type="ECO:0000256" key="1">
    <source>
        <dbReference type="SAM" id="SignalP"/>
    </source>
</evidence>
<dbReference type="Proteomes" id="UP001499882">
    <property type="component" value="Unassembled WGS sequence"/>
</dbReference>
<proteinExistence type="predicted"/>
<dbReference type="EMBL" id="BAABKN010000015">
    <property type="protein sequence ID" value="GAA4740640.1"/>
    <property type="molecule type" value="Genomic_DNA"/>
</dbReference>
<accession>A0ABP8YWR6</accession>
<organism evidence="2 3">
    <name type="scientific">Nocardioides endophyticus</name>
    <dbReference type="NCBI Taxonomy" id="1353775"/>
    <lineage>
        <taxon>Bacteria</taxon>
        <taxon>Bacillati</taxon>
        <taxon>Actinomycetota</taxon>
        <taxon>Actinomycetes</taxon>
        <taxon>Propionibacteriales</taxon>
        <taxon>Nocardioidaceae</taxon>
        <taxon>Nocardioides</taxon>
    </lineage>
</organism>
<name>A0ABP8YWR6_9ACTN</name>
<dbReference type="PROSITE" id="PS51257">
    <property type="entry name" value="PROKAR_LIPOPROTEIN"/>
    <property type="match status" value="1"/>
</dbReference>
<protein>
    <recommendedName>
        <fullName evidence="4">Copper chaperone PCu(A)C</fullName>
    </recommendedName>
</protein>
<gene>
    <name evidence="2" type="ORF">GCM10023350_26380</name>
</gene>